<dbReference type="Gene3D" id="3.90.550.10">
    <property type="entry name" value="Spore Coat Polysaccharide Biosynthesis Protein SpsA, Chain A"/>
    <property type="match status" value="1"/>
</dbReference>
<dbReference type="InterPro" id="IPR001173">
    <property type="entry name" value="Glyco_trans_2-like"/>
</dbReference>
<dbReference type="CDD" id="cd04187">
    <property type="entry name" value="DPM1_like_bac"/>
    <property type="match status" value="1"/>
</dbReference>
<evidence type="ECO:0000256" key="6">
    <source>
        <dbReference type="ARBA" id="ARBA00023136"/>
    </source>
</evidence>
<proteinExistence type="predicted"/>
<dbReference type="HOGENOM" id="CLU_033536_0_1_7"/>
<evidence type="ECO:0000259" key="8">
    <source>
        <dbReference type="Pfam" id="PF00535"/>
    </source>
</evidence>
<evidence type="ECO:0000256" key="5">
    <source>
        <dbReference type="ARBA" id="ARBA00022989"/>
    </source>
</evidence>
<dbReference type="STRING" id="1167006.UWK_01989"/>
<evidence type="ECO:0000313" key="9">
    <source>
        <dbReference type="EMBL" id="AGF78539.1"/>
    </source>
</evidence>
<keyword evidence="4 7" id="KW-0812">Transmembrane</keyword>
<feature type="transmembrane region" description="Helical" evidence="7">
    <location>
        <begin position="271"/>
        <end position="296"/>
    </location>
</feature>
<dbReference type="InterPro" id="IPR050256">
    <property type="entry name" value="Glycosyltransferase_2"/>
</dbReference>
<reference evidence="10" key="1">
    <citation type="journal article" date="2013" name="Stand. Genomic Sci.">
        <title>Complete genome sequence of Desulfocapsa sulfexigens, a marine deltaproteobacterium specialized in disproportionating inorganic sulfur compounds.</title>
        <authorList>
            <person name="Finster K.W."/>
            <person name="Kjeldsen K.U."/>
            <person name="Kube M."/>
            <person name="Reinhardt R."/>
            <person name="Mussmann M."/>
            <person name="Amann R."/>
            <person name="Schreiber L."/>
        </authorList>
    </citation>
    <scope>NUCLEOTIDE SEQUENCE [LARGE SCALE GENOMIC DNA]</scope>
    <source>
        <strain evidence="10">DSM 10523 / SB164P1</strain>
    </source>
</reference>
<evidence type="ECO:0000256" key="1">
    <source>
        <dbReference type="ARBA" id="ARBA00004141"/>
    </source>
</evidence>
<evidence type="ECO:0000313" key="10">
    <source>
        <dbReference type="Proteomes" id="UP000011721"/>
    </source>
</evidence>
<keyword evidence="3 9" id="KW-0808">Transferase</keyword>
<feature type="transmembrane region" description="Helical" evidence="7">
    <location>
        <begin position="238"/>
        <end position="259"/>
    </location>
</feature>
<dbReference type="PATRIC" id="fig|1167006.5.peg.2179"/>
<accession>M1NFW6</accession>
<dbReference type="RefSeq" id="WP_015404230.1">
    <property type="nucleotide sequence ID" value="NC_020304.1"/>
</dbReference>
<comment type="subcellular location">
    <subcellularLocation>
        <location evidence="1">Membrane</location>
        <topology evidence="1">Multi-pass membrane protein</topology>
    </subcellularLocation>
</comment>
<name>M1NFW6_DESSD</name>
<dbReference type="EMBL" id="CP003985">
    <property type="protein sequence ID" value="AGF78539.1"/>
    <property type="molecule type" value="Genomic_DNA"/>
</dbReference>
<keyword evidence="2" id="KW-0328">Glycosyltransferase</keyword>
<evidence type="ECO:0000256" key="4">
    <source>
        <dbReference type="ARBA" id="ARBA00022692"/>
    </source>
</evidence>
<keyword evidence="6 7" id="KW-0472">Membrane</keyword>
<dbReference type="AlphaFoldDB" id="M1NFW6"/>
<protein>
    <submittedName>
        <fullName evidence="9">Glycosyl transferase</fullName>
    </submittedName>
</protein>
<dbReference type="GO" id="GO:0016757">
    <property type="term" value="F:glycosyltransferase activity"/>
    <property type="evidence" value="ECO:0007669"/>
    <property type="project" value="UniProtKB-KW"/>
</dbReference>
<dbReference type="InterPro" id="IPR029044">
    <property type="entry name" value="Nucleotide-diphossugar_trans"/>
</dbReference>
<keyword evidence="5 7" id="KW-1133">Transmembrane helix</keyword>
<keyword evidence="10" id="KW-1185">Reference proteome</keyword>
<dbReference type="Pfam" id="PF00535">
    <property type="entry name" value="Glycos_transf_2"/>
    <property type="match status" value="1"/>
</dbReference>
<evidence type="ECO:0000256" key="3">
    <source>
        <dbReference type="ARBA" id="ARBA00022679"/>
    </source>
</evidence>
<dbReference type="KEGG" id="dsf:UWK_01989"/>
<dbReference type="PANTHER" id="PTHR48090:SF1">
    <property type="entry name" value="PROPHAGE BACTOPRENOL GLUCOSYL TRANSFERASE HOMOLOG"/>
    <property type="match status" value="1"/>
</dbReference>
<organism evidence="9 10">
    <name type="scientific">Desulfocapsa sulfexigens (strain DSM 10523 / SB164P1)</name>
    <dbReference type="NCBI Taxonomy" id="1167006"/>
    <lineage>
        <taxon>Bacteria</taxon>
        <taxon>Pseudomonadati</taxon>
        <taxon>Thermodesulfobacteriota</taxon>
        <taxon>Desulfobulbia</taxon>
        <taxon>Desulfobulbales</taxon>
        <taxon>Desulfocapsaceae</taxon>
        <taxon>Desulfocapsa</taxon>
    </lineage>
</organism>
<feature type="domain" description="Glycosyltransferase 2-like" evidence="8">
    <location>
        <begin position="14"/>
        <end position="177"/>
    </location>
</feature>
<dbReference type="GO" id="GO:0005886">
    <property type="term" value="C:plasma membrane"/>
    <property type="evidence" value="ECO:0007669"/>
    <property type="project" value="TreeGrafter"/>
</dbReference>
<sequence length="337" mass="37991">MTREHLAESIPKLSVVIPAYNEDANIAQLYVELKQVLTEMDMSWEIIFADDGSTDSSWDTITSLHEKDKRVKGVRLSRNFGHQYALFAGLSQARGKAVVSMDADLQHPPQLIPELVKKWREGHQIVHTVRIDPDGISLFKKTTSRLYYRIFSFCSGVRIEPGMADFRLLDREVLDRILQFREAGLFLRGIVQWVGYSSSTVTFQSATRFSGSSHYSIKKMLSFGWDGISSFSIIPLRFATLIGFLTSGLAFSGIVYAFYSKFISGTAIPGWASSMAILSFLLGVLFILIGLIGEYIGRILIEVMQRPRYLIWEKIGTDSHSTIGLKCTEQSEFTVEQ</sequence>
<dbReference type="PANTHER" id="PTHR48090">
    <property type="entry name" value="UNDECAPRENYL-PHOSPHATE 4-DEOXY-4-FORMAMIDO-L-ARABINOSE TRANSFERASE-RELATED"/>
    <property type="match status" value="1"/>
</dbReference>
<dbReference type="Proteomes" id="UP000011721">
    <property type="component" value="Chromosome"/>
</dbReference>
<evidence type="ECO:0000256" key="7">
    <source>
        <dbReference type="SAM" id="Phobius"/>
    </source>
</evidence>
<dbReference type="OrthoDB" id="9802649at2"/>
<dbReference type="SUPFAM" id="SSF53448">
    <property type="entry name" value="Nucleotide-diphospho-sugar transferases"/>
    <property type="match status" value="1"/>
</dbReference>
<dbReference type="eggNOG" id="COG0463">
    <property type="taxonomic scope" value="Bacteria"/>
</dbReference>
<evidence type="ECO:0000256" key="2">
    <source>
        <dbReference type="ARBA" id="ARBA00022676"/>
    </source>
</evidence>
<gene>
    <name evidence="9" type="ordered locus">UWK_01989</name>
</gene>